<name>A0A6C0KY77_9ZZZZ</name>
<keyword evidence="1" id="KW-1133">Transmembrane helix</keyword>
<keyword evidence="1" id="KW-0812">Transmembrane</keyword>
<dbReference type="AlphaFoldDB" id="A0A6C0KY77"/>
<evidence type="ECO:0000313" key="2">
    <source>
        <dbReference type="EMBL" id="QHU21637.1"/>
    </source>
</evidence>
<keyword evidence="1" id="KW-0472">Membrane</keyword>
<proteinExistence type="predicted"/>
<protein>
    <submittedName>
        <fullName evidence="2">Uncharacterized protein</fullName>
    </submittedName>
</protein>
<feature type="transmembrane region" description="Helical" evidence="1">
    <location>
        <begin position="30"/>
        <end position="46"/>
    </location>
</feature>
<evidence type="ECO:0000256" key="1">
    <source>
        <dbReference type="SAM" id="Phobius"/>
    </source>
</evidence>
<feature type="transmembrane region" description="Helical" evidence="1">
    <location>
        <begin position="52"/>
        <end position="70"/>
    </location>
</feature>
<organism evidence="2">
    <name type="scientific">viral metagenome</name>
    <dbReference type="NCBI Taxonomy" id="1070528"/>
    <lineage>
        <taxon>unclassified sequences</taxon>
        <taxon>metagenomes</taxon>
        <taxon>organismal metagenomes</taxon>
    </lineage>
</organism>
<accession>A0A6C0KY77</accession>
<sequence>MVCIPLFYSSFIFLTNVLIAYFYEEFSYSVLFFTLFITSLIVHSNDNIYTNLIDKAVIFCIVIYGAYIFFNKCKHINSIYHIIFAIIIVTTFLLTIYLYCYGYFCKKYCFCEDEENAKLSHSLMHLVGSFGHNCIVLM</sequence>
<dbReference type="EMBL" id="MN740991">
    <property type="protein sequence ID" value="QHU21637.1"/>
    <property type="molecule type" value="Genomic_DNA"/>
</dbReference>
<feature type="transmembrane region" description="Helical" evidence="1">
    <location>
        <begin position="82"/>
        <end position="104"/>
    </location>
</feature>
<reference evidence="2" key="1">
    <citation type="journal article" date="2020" name="Nature">
        <title>Giant virus diversity and host interactions through global metagenomics.</title>
        <authorList>
            <person name="Schulz F."/>
            <person name="Roux S."/>
            <person name="Paez-Espino D."/>
            <person name="Jungbluth S."/>
            <person name="Walsh D.A."/>
            <person name="Denef V.J."/>
            <person name="McMahon K.D."/>
            <person name="Konstantinidis K.T."/>
            <person name="Eloe-Fadrosh E.A."/>
            <person name="Kyrpides N.C."/>
            <person name="Woyke T."/>
        </authorList>
    </citation>
    <scope>NUCLEOTIDE SEQUENCE</scope>
    <source>
        <strain evidence="2">GVMAG-S-3300013094-109</strain>
    </source>
</reference>